<name>A0ABV1UE62_9ACTN</name>
<evidence type="ECO:0000313" key="2">
    <source>
        <dbReference type="Proteomes" id="UP001470023"/>
    </source>
</evidence>
<reference evidence="1 2" key="1">
    <citation type="submission" date="2024-06" db="EMBL/GenBank/DDBJ databases">
        <title>The Natural Products Discovery Center: Release of the First 8490 Sequenced Strains for Exploring Actinobacteria Biosynthetic Diversity.</title>
        <authorList>
            <person name="Kalkreuter E."/>
            <person name="Kautsar S.A."/>
            <person name="Yang D."/>
            <person name="Bader C.D."/>
            <person name="Teijaro C.N."/>
            <person name="Fluegel L."/>
            <person name="Davis C.M."/>
            <person name="Simpson J.R."/>
            <person name="Lauterbach L."/>
            <person name="Steele A.D."/>
            <person name="Gui C."/>
            <person name="Meng S."/>
            <person name="Li G."/>
            <person name="Viehrig K."/>
            <person name="Ye F."/>
            <person name="Su P."/>
            <person name="Kiefer A.F."/>
            <person name="Nichols A."/>
            <person name="Cepeda A.J."/>
            <person name="Yan W."/>
            <person name="Fan B."/>
            <person name="Jiang Y."/>
            <person name="Adhikari A."/>
            <person name="Zheng C.-J."/>
            <person name="Schuster L."/>
            <person name="Cowan T.M."/>
            <person name="Smanski M.J."/>
            <person name="Chevrette M.G."/>
            <person name="De Carvalho L.P.S."/>
            <person name="Shen B."/>
        </authorList>
    </citation>
    <scope>NUCLEOTIDE SEQUENCE [LARGE SCALE GENOMIC DNA]</scope>
    <source>
        <strain evidence="1 2">NPDC001166</strain>
    </source>
</reference>
<accession>A0ABV1UE62</accession>
<dbReference type="EMBL" id="JBEPAZ010000030">
    <property type="protein sequence ID" value="MER6431610.1"/>
    <property type="molecule type" value="Genomic_DNA"/>
</dbReference>
<evidence type="ECO:0000313" key="1">
    <source>
        <dbReference type="EMBL" id="MER6431610.1"/>
    </source>
</evidence>
<sequence length="136" mass="14871">MTAASADRALVDLVAIVDATEHTLVRVDLQTGGTTVTGRLISELEYRRSVTSVVRQGNAAPMAGAFEPYEELAAEKREENARRNAGRPHTLIPDLPEALHIVLEGEGKDGRVWRFAFDAIEGWALRDFGFEVPPTA</sequence>
<protein>
    <submittedName>
        <fullName evidence="1">Uncharacterized protein</fullName>
    </submittedName>
</protein>
<dbReference type="Proteomes" id="UP001470023">
    <property type="component" value="Unassembled WGS sequence"/>
</dbReference>
<comment type="caution">
    <text evidence="1">The sequence shown here is derived from an EMBL/GenBank/DDBJ whole genome shotgun (WGS) entry which is preliminary data.</text>
</comment>
<organism evidence="1 2">
    <name type="scientific">Streptomyces sp. 900105245</name>
    <dbReference type="NCBI Taxonomy" id="3154379"/>
    <lineage>
        <taxon>Bacteria</taxon>
        <taxon>Bacillati</taxon>
        <taxon>Actinomycetota</taxon>
        <taxon>Actinomycetes</taxon>
        <taxon>Kitasatosporales</taxon>
        <taxon>Streptomycetaceae</taxon>
        <taxon>Streptomyces</taxon>
    </lineage>
</organism>
<dbReference type="RefSeq" id="WP_352064692.1">
    <property type="nucleotide sequence ID" value="NZ_JBEPAZ010000030.1"/>
</dbReference>
<proteinExistence type="predicted"/>
<gene>
    <name evidence="1" type="ORF">ABT272_28345</name>
</gene>
<keyword evidence="2" id="KW-1185">Reference proteome</keyword>